<evidence type="ECO:0000313" key="4">
    <source>
        <dbReference type="Proteomes" id="UP000094172"/>
    </source>
</evidence>
<keyword evidence="1" id="KW-1133">Transmembrane helix</keyword>
<keyword evidence="1" id="KW-0472">Membrane</keyword>
<accession>A0A1E3VVC7</accession>
<protein>
    <recommendedName>
        <fullName evidence="5">Transmembrane protein</fullName>
    </recommendedName>
</protein>
<gene>
    <name evidence="3" type="ORF">AUC70_00315</name>
</gene>
<name>A0A1E3VVC7_9HYPH</name>
<feature type="signal peptide" evidence="2">
    <location>
        <begin position="1"/>
        <end position="22"/>
    </location>
</feature>
<keyword evidence="2" id="KW-0732">Signal</keyword>
<dbReference type="AlphaFoldDB" id="A0A1E3VVC7"/>
<keyword evidence="4" id="KW-1185">Reference proteome</keyword>
<dbReference type="STRING" id="1774970.AUC70_00315"/>
<feature type="chain" id="PRO_5009138804" description="Transmembrane protein" evidence="2">
    <location>
        <begin position="23"/>
        <end position="270"/>
    </location>
</feature>
<evidence type="ECO:0008006" key="5">
    <source>
        <dbReference type="Google" id="ProtNLM"/>
    </source>
</evidence>
<proteinExistence type="predicted"/>
<reference evidence="3 4" key="1">
    <citation type="journal article" date="2016" name="Environ. Microbiol.">
        <title>New Methyloceanibacter diversity from North Sea sediments includes methanotroph containing solely the soluble methane monooxygenase.</title>
        <authorList>
            <person name="Vekeman B."/>
            <person name="Kerckhof F.M."/>
            <person name="Cremers G."/>
            <person name="de Vos P."/>
            <person name="Vandamme P."/>
            <person name="Boon N."/>
            <person name="Op den Camp H.J."/>
            <person name="Heylen K."/>
        </authorList>
    </citation>
    <scope>NUCLEOTIDE SEQUENCE [LARGE SCALE GENOMIC DNA]</scope>
    <source>
        <strain evidence="3 4">R-67176</strain>
    </source>
</reference>
<evidence type="ECO:0000256" key="2">
    <source>
        <dbReference type="SAM" id="SignalP"/>
    </source>
</evidence>
<sequence>MRTTLLIPALLTLAFLARPAHGQDAAPPAPVLKPGTSHERVLADISTREVAIQSNFSGVEILIFGSIDFSDARMPTYGKYDVIALVRGPTDPITIRRKTRVGGIWVNGPSATYSDAPSFYAVLSSRPVRAIASNETLKELDIGLSELNFGRETAGSPQEQSFESALIRLMEERNLYTEDDSGVVFIGRSLFRATVALPANVPTGRYRVEVYLFRDGNLASKTKGSLEVNKAGMEATIYNLALHQPFLYGLLGIAIAVLAGLMGWFAFRKD</sequence>
<dbReference type="InterPro" id="IPR019088">
    <property type="entry name" value="CHP02186-rel_TM"/>
</dbReference>
<dbReference type="Proteomes" id="UP000094172">
    <property type="component" value="Unassembled WGS sequence"/>
</dbReference>
<dbReference type="EMBL" id="LPWE01000001">
    <property type="protein sequence ID" value="ODR97508.1"/>
    <property type="molecule type" value="Genomic_DNA"/>
</dbReference>
<organism evidence="3 4">
    <name type="scientific">Methyloceanibacter stevinii</name>
    <dbReference type="NCBI Taxonomy" id="1774970"/>
    <lineage>
        <taxon>Bacteria</taxon>
        <taxon>Pseudomonadati</taxon>
        <taxon>Pseudomonadota</taxon>
        <taxon>Alphaproteobacteria</taxon>
        <taxon>Hyphomicrobiales</taxon>
        <taxon>Hyphomicrobiaceae</taxon>
        <taxon>Methyloceanibacter</taxon>
    </lineage>
</organism>
<evidence type="ECO:0000313" key="3">
    <source>
        <dbReference type="EMBL" id="ODR97508.1"/>
    </source>
</evidence>
<comment type="caution">
    <text evidence="3">The sequence shown here is derived from an EMBL/GenBank/DDBJ whole genome shotgun (WGS) entry which is preliminary data.</text>
</comment>
<evidence type="ECO:0000256" key="1">
    <source>
        <dbReference type="SAM" id="Phobius"/>
    </source>
</evidence>
<feature type="transmembrane region" description="Helical" evidence="1">
    <location>
        <begin position="246"/>
        <end position="267"/>
    </location>
</feature>
<keyword evidence="1" id="KW-0812">Transmembrane</keyword>
<dbReference type="RefSeq" id="WP_083241104.1">
    <property type="nucleotide sequence ID" value="NZ_LPWE01000001.1"/>
</dbReference>
<dbReference type="Pfam" id="PF09608">
    <property type="entry name" value="Alph_Pro_TM"/>
    <property type="match status" value="1"/>
</dbReference>